<evidence type="ECO:0000256" key="1">
    <source>
        <dbReference type="SAM" id="SignalP"/>
    </source>
</evidence>
<gene>
    <name evidence="2" type="ORF">CLIT_8c00520</name>
</gene>
<name>A0A069RGE6_PEPLI</name>
<proteinExistence type="predicted"/>
<dbReference type="PROSITE" id="PS51257">
    <property type="entry name" value="PROKAR_LIPOPROTEIN"/>
    <property type="match status" value="1"/>
</dbReference>
<evidence type="ECO:0008006" key="4">
    <source>
        <dbReference type="Google" id="ProtNLM"/>
    </source>
</evidence>
<protein>
    <recommendedName>
        <fullName evidence="4">SbsA Ig-like domain-containing protein</fullName>
    </recommendedName>
</protein>
<dbReference type="Proteomes" id="UP000027946">
    <property type="component" value="Unassembled WGS sequence"/>
</dbReference>
<keyword evidence="3" id="KW-1185">Reference proteome</keyword>
<feature type="chain" id="PRO_5030002489" description="SbsA Ig-like domain-containing protein" evidence="1">
    <location>
        <begin position="23"/>
        <end position="527"/>
    </location>
</feature>
<accession>A0A069RGE6</accession>
<evidence type="ECO:0000313" key="2">
    <source>
        <dbReference type="EMBL" id="KDR95883.1"/>
    </source>
</evidence>
<evidence type="ECO:0000313" key="3">
    <source>
        <dbReference type="Proteomes" id="UP000027946"/>
    </source>
</evidence>
<reference evidence="2 3" key="1">
    <citation type="submission" date="2014-03" db="EMBL/GenBank/DDBJ databases">
        <title>Genome sequence of Clostridium litorale W6, DSM 5388.</title>
        <authorList>
            <person name="Poehlein A."/>
            <person name="Jagirdar A."/>
            <person name="Khonsari B."/>
            <person name="Chibani C.M."/>
            <person name="Gutierrez Gutierrez D.A."/>
            <person name="Davydova E."/>
            <person name="Alghaithi H.S."/>
            <person name="Nair K.P."/>
            <person name="Dhamotharan K."/>
            <person name="Chandran L."/>
            <person name="G W."/>
            <person name="Daniel R."/>
        </authorList>
    </citation>
    <scope>NUCLEOTIDE SEQUENCE [LARGE SCALE GENOMIC DNA]</scope>
    <source>
        <strain evidence="2 3">W6</strain>
    </source>
</reference>
<dbReference type="AlphaFoldDB" id="A0A069RGE6"/>
<dbReference type="RefSeq" id="WP_143182442.1">
    <property type="nucleotide sequence ID" value="NZ_FSRH01000008.1"/>
</dbReference>
<organism evidence="2 3">
    <name type="scientific">Peptoclostridium litorale DSM 5388</name>
    <dbReference type="NCBI Taxonomy" id="1121324"/>
    <lineage>
        <taxon>Bacteria</taxon>
        <taxon>Bacillati</taxon>
        <taxon>Bacillota</taxon>
        <taxon>Clostridia</taxon>
        <taxon>Peptostreptococcales</taxon>
        <taxon>Peptoclostridiaceae</taxon>
        <taxon>Peptoclostridium</taxon>
    </lineage>
</organism>
<feature type="signal peptide" evidence="1">
    <location>
        <begin position="1"/>
        <end position="22"/>
    </location>
</feature>
<dbReference type="EMBL" id="JJMM01000008">
    <property type="protein sequence ID" value="KDR95883.1"/>
    <property type="molecule type" value="Genomic_DNA"/>
</dbReference>
<sequence length="527" mass="58738">MRRIVLVFLIGICLSMASCIFAQESGGVLPGSSMQYENTTSGMGSITVNWNTDYSKFSAAVYNGEGEVVDFEGCVSSGFSGTIFNVPSGGRFEITSLDSNEKEIGVEYDETVFSGSALEESPFTMIELYPEKSCRFENMTDENQTIKLQMGYYEYVDYVIYKNDGSLVEQGYRKNESVIYIPPQGDAVITATAKNNYTKSVHITGIRTLTRGEYCDDNALAVTSIYPDESCAYKNNSDDMLQVIVSGDYYDSFDYVIYDENDSLLKQAIDYNGLYTQCIYSVPSGGKIVLSASSDNDYKRQMRVAASSKFFSAEGSEYPALKKESLYAGQSCEFANSDDENQHYILTSCGYSKKINYKVYESNGNVVKEEDGAYRDSIPVPPLGKVEIKASTSNSMESVVLAGGAYMVFGKEPEPEQNPNPEPDDDLWTLWSEDVQTVDSLKQWNIRLNSEIGGEMFESSMVTITEKVSGVEFETQNVFLSDGMTIRVDHKEPFESGKEYIIRIKKELPSKDGAMLDGNIKMEFRVE</sequence>
<dbReference type="STRING" id="1121324.CLIT_8c00520"/>
<comment type="caution">
    <text evidence="2">The sequence shown here is derived from an EMBL/GenBank/DDBJ whole genome shotgun (WGS) entry which is preliminary data.</text>
</comment>
<keyword evidence="1" id="KW-0732">Signal</keyword>